<evidence type="ECO:0000313" key="2">
    <source>
        <dbReference type="EMBL" id="AQQ72548.1"/>
    </source>
</evidence>
<feature type="chain" id="PRO_5010344582" evidence="1">
    <location>
        <begin position="23"/>
        <end position="1034"/>
    </location>
</feature>
<sequence precursor="true">MCKGLKIAATTSFLFLFAISSAAYGVHYQAVWTGANGSGLWSDAGNWDIAAVPVNGTNTFDVVIPGGFNIYFDIDGSVDITDLEIAAGSALHINPGHSLTVLDDSLITGTLAADGVSTVFISETNGAALGDGGVIKATGGAFAKSQASSYSSKTINEHRTLFSADGVDTRIDLSGLQTLDCAFTTGYRTHTIEAINSGYIDFSSVGAIIGPTNWSSLLNFQINSSGYINLSNLTDILGGYVRFDIDVPGYMLASLLSAKTTVFDISESSGLYVPNLNTMNGCSVYIADNTEFNAPKLTSFIGSAVSLTPLKTFTTAAMTNTDGSRFILTEGAQFGTAWGDIIATGYSATELNNNYTLFSASGTGTILDLSSYEVLNDDFTAGYRTHTVQVFDNGFIDLSSVSTLFGVSDWSSLTKFTLNSGGNIDLSALTEIPSGYVHFDVNIPSYTLPLLASATTTKFDASAVSTIELPALTALASSTLQIEDGGKINAPNLTSVPGCVISLTPLRTLVTGPLNHLDNAQIHISEGAEFGSFYGNVTATGYSATGLNNNYTVFSVAGTGSVLDLSSLTAINDRFTAGYRTHTYQASDGGLLDLSAVEFIAAADSWSSSTLFNIQSGGDIDLGSLVQIPSGYARFNVDIPSYTLPLLEYAANVTFDASAVSTIELPALAAGSGSVFTIEDGGTINAPQLVSLTYGNINLSPLKTLVTGSITNIDNTVISINDGAQFGTAYGNISAPSYTATGLNNNYTVMSVAGSGSVLDLSSVESINDAFTSGYRSHTYSASDGAVLDLSAAVSFAGASPSSSRSHINSASGAEIIFGNGFTVNNYTTLTATAASMTVGGFLNINSPAAVHLLEGAVLKLGGDFIYNTTDENAVNFDAGVLEMAGAGTLKLEVGGEDLGIGGATAGNFGIAQLQVGSYSQPATVMLVDLIDNGNRSGGQEALYLYGSGGLSGLRIRPGSKLIIGDVNLYVNTGDELIHINSLFTPGRKWIAYDEGAITLTEYECSLLADITGDCVVNLDDFSLMAGEWLQSVK</sequence>
<dbReference type="EMBL" id="CP019646">
    <property type="protein sequence ID" value="AQQ72548.1"/>
    <property type="molecule type" value="Genomic_DNA"/>
</dbReference>
<reference evidence="3" key="1">
    <citation type="submission" date="2017-02" db="EMBL/GenBank/DDBJ databases">
        <title>Comparative genomics and description of representatives of a novel lineage of planctomycetes thriving in anoxic sediments.</title>
        <authorList>
            <person name="Spring S."/>
            <person name="Bunk B."/>
            <person name="Sproer C."/>
        </authorList>
    </citation>
    <scope>NUCLEOTIDE SEQUENCE [LARGE SCALE GENOMIC DNA]</scope>
    <source>
        <strain evidence="3">SM-Chi-D1</strain>
    </source>
</reference>
<proteinExistence type="predicted"/>
<evidence type="ECO:0000256" key="1">
    <source>
        <dbReference type="SAM" id="SignalP"/>
    </source>
</evidence>
<dbReference type="RefSeq" id="WP_146684729.1">
    <property type="nucleotide sequence ID" value="NZ_CP019646.1"/>
</dbReference>
<name>A0A1Q2MIZ1_9BACT</name>
<dbReference type="AlphaFoldDB" id="A0A1Q2MIZ1"/>
<protein>
    <submittedName>
        <fullName evidence="2">Uncharacterized protein</fullName>
    </submittedName>
</protein>
<gene>
    <name evidence="2" type="ORF">SMSP2_02938</name>
</gene>
<organism evidence="2 3">
    <name type="scientific">Limihaloglobus sulfuriphilus</name>
    <dbReference type="NCBI Taxonomy" id="1851148"/>
    <lineage>
        <taxon>Bacteria</taxon>
        <taxon>Pseudomonadati</taxon>
        <taxon>Planctomycetota</taxon>
        <taxon>Phycisphaerae</taxon>
        <taxon>Sedimentisphaerales</taxon>
        <taxon>Sedimentisphaeraceae</taxon>
        <taxon>Limihaloglobus</taxon>
    </lineage>
</organism>
<accession>A0A1Q2MIZ1</accession>
<dbReference type="Proteomes" id="UP000188181">
    <property type="component" value="Chromosome"/>
</dbReference>
<evidence type="ECO:0000313" key="3">
    <source>
        <dbReference type="Proteomes" id="UP000188181"/>
    </source>
</evidence>
<feature type="signal peptide" evidence="1">
    <location>
        <begin position="1"/>
        <end position="22"/>
    </location>
</feature>
<keyword evidence="3" id="KW-1185">Reference proteome</keyword>
<dbReference type="KEGG" id="pbas:SMSP2_02938"/>
<dbReference type="OrthoDB" id="234933at2"/>
<keyword evidence="1" id="KW-0732">Signal</keyword>